<dbReference type="EMBL" id="MU155217">
    <property type="protein sequence ID" value="KAF9479238.1"/>
    <property type="molecule type" value="Genomic_DNA"/>
</dbReference>
<evidence type="ECO:0000313" key="1">
    <source>
        <dbReference type="EMBL" id="KAF9479238.1"/>
    </source>
</evidence>
<gene>
    <name evidence="1" type="ORF">BDN70DRAFT_701600</name>
</gene>
<accession>A0A9P5Z0N4</accession>
<reference evidence="1" key="1">
    <citation type="submission" date="2020-11" db="EMBL/GenBank/DDBJ databases">
        <authorList>
            <consortium name="DOE Joint Genome Institute"/>
            <person name="Ahrendt S."/>
            <person name="Riley R."/>
            <person name="Andreopoulos W."/>
            <person name="Labutti K."/>
            <person name="Pangilinan J."/>
            <person name="Ruiz-Duenas F.J."/>
            <person name="Barrasa J.M."/>
            <person name="Sanchez-Garcia M."/>
            <person name="Camarero S."/>
            <person name="Miyauchi S."/>
            <person name="Serrano A."/>
            <person name="Linde D."/>
            <person name="Babiker R."/>
            <person name="Drula E."/>
            <person name="Ayuso-Fernandez I."/>
            <person name="Pacheco R."/>
            <person name="Padilla G."/>
            <person name="Ferreira P."/>
            <person name="Barriuso J."/>
            <person name="Kellner H."/>
            <person name="Castanera R."/>
            <person name="Alfaro M."/>
            <person name="Ramirez L."/>
            <person name="Pisabarro A.G."/>
            <person name="Kuo A."/>
            <person name="Tritt A."/>
            <person name="Lipzen A."/>
            <person name="He G."/>
            <person name="Yan M."/>
            <person name="Ng V."/>
            <person name="Cullen D."/>
            <person name="Martin F."/>
            <person name="Rosso M.-N."/>
            <person name="Henrissat B."/>
            <person name="Hibbett D."/>
            <person name="Martinez A.T."/>
            <person name="Grigoriev I.V."/>
        </authorList>
    </citation>
    <scope>NUCLEOTIDE SEQUENCE</scope>
    <source>
        <strain evidence="1">CIRM-BRFM 674</strain>
    </source>
</reference>
<dbReference type="AlphaFoldDB" id="A0A9P5Z0N4"/>
<comment type="caution">
    <text evidence="1">The sequence shown here is derived from an EMBL/GenBank/DDBJ whole genome shotgun (WGS) entry which is preliminary data.</text>
</comment>
<proteinExistence type="predicted"/>
<sequence>MLFFTANVGLLPGRSEDIFLCRCFFVGVSFPALHTISLSPNHDSWSDYRAIAQFSNILQSAPNVSFGLHLLLSFDYFPFYFDEDTGSYDDVRPVWLSLLISSI</sequence>
<protein>
    <submittedName>
        <fullName evidence="1">Uncharacterized protein</fullName>
    </submittedName>
</protein>
<dbReference type="Proteomes" id="UP000807469">
    <property type="component" value="Unassembled WGS sequence"/>
</dbReference>
<name>A0A9P5Z0N4_9AGAR</name>
<organism evidence="1 2">
    <name type="scientific">Pholiota conissans</name>
    <dbReference type="NCBI Taxonomy" id="109636"/>
    <lineage>
        <taxon>Eukaryota</taxon>
        <taxon>Fungi</taxon>
        <taxon>Dikarya</taxon>
        <taxon>Basidiomycota</taxon>
        <taxon>Agaricomycotina</taxon>
        <taxon>Agaricomycetes</taxon>
        <taxon>Agaricomycetidae</taxon>
        <taxon>Agaricales</taxon>
        <taxon>Agaricineae</taxon>
        <taxon>Strophariaceae</taxon>
        <taxon>Pholiota</taxon>
    </lineage>
</organism>
<keyword evidence="2" id="KW-1185">Reference proteome</keyword>
<evidence type="ECO:0000313" key="2">
    <source>
        <dbReference type="Proteomes" id="UP000807469"/>
    </source>
</evidence>